<keyword evidence="1" id="KW-0472">Membrane</keyword>
<dbReference type="GO" id="GO:0043683">
    <property type="term" value="P:type IV pilus assembly"/>
    <property type="evidence" value="ECO:0007669"/>
    <property type="project" value="InterPro"/>
</dbReference>
<protein>
    <submittedName>
        <fullName evidence="2">Uncharacterized protein</fullName>
    </submittedName>
</protein>
<dbReference type="EMBL" id="CP012542">
    <property type="protein sequence ID" value="QCD45213.1"/>
    <property type="molecule type" value="Genomic_DNA"/>
</dbReference>
<organism evidence="2 3">
    <name type="scientific">Campylobacter mucosalis CCUG 21559</name>
    <dbReference type="NCBI Taxonomy" id="1032067"/>
    <lineage>
        <taxon>Bacteria</taxon>
        <taxon>Pseudomonadati</taxon>
        <taxon>Campylobacterota</taxon>
        <taxon>Epsilonproteobacteria</taxon>
        <taxon>Campylobacterales</taxon>
        <taxon>Campylobacteraceae</taxon>
        <taxon>Campylobacter</taxon>
    </lineage>
</organism>
<keyword evidence="1" id="KW-0812">Transmembrane</keyword>
<evidence type="ECO:0000256" key="1">
    <source>
        <dbReference type="SAM" id="Phobius"/>
    </source>
</evidence>
<dbReference type="RefSeq" id="WP_169752212.1">
    <property type="nucleotide sequence ID" value="NZ_CP012542.1"/>
</dbReference>
<accession>A0A6G5QHN4</accession>
<dbReference type="Proteomes" id="UP000503264">
    <property type="component" value="Chromosome"/>
</dbReference>
<evidence type="ECO:0000313" key="3">
    <source>
        <dbReference type="Proteomes" id="UP000503264"/>
    </source>
</evidence>
<feature type="transmembrane region" description="Helical" evidence="1">
    <location>
        <begin position="21"/>
        <end position="39"/>
    </location>
</feature>
<keyword evidence="1" id="KW-1133">Transmembrane helix</keyword>
<dbReference type="AlphaFoldDB" id="A0A6G5QHN4"/>
<dbReference type="Gene3D" id="3.30.70.60">
    <property type="match status" value="1"/>
</dbReference>
<gene>
    <name evidence="2" type="ORF">CMUC_1450</name>
</gene>
<sequence length="205" mass="23671">MSLLSKIDAYFEAKSKNETKAIFYTSAIVFAFLIYLFFYDSSALFLEQSKVAYKRSELRTKELNLNMPNQNELTQNNKSIDNLKSLFNDTNAQNEYFDSKLKELSFLLFDEQSWAKFLNQIIVDAKDSNVNILNLQNNQKSINQNIVSENLKIELELSATYQNLLNFINKLESSKLVVEINKLNISSDKNDLKASLSLSVWGIKY</sequence>
<dbReference type="InterPro" id="IPR007445">
    <property type="entry name" value="PilO"/>
</dbReference>
<dbReference type="InterPro" id="IPR014717">
    <property type="entry name" value="Transl_elong_EF1B/ribsomal_bS6"/>
</dbReference>
<reference evidence="2 3" key="1">
    <citation type="submission" date="2016-07" db="EMBL/GenBank/DDBJ databases">
        <title>Comparative genomics of the Campylobacter concisus group.</title>
        <authorList>
            <person name="Miller W.G."/>
            <person name="Yee E."/>
            <person name="Chapman M.H."/>
            <person name="Huynh S."/>
            <person name="Bono J.L."/>
            <person name="On S.L.W."/>
            <person name="StLeger J."/>
            <person name="Foster G."/>
            <person name="Parker C.T."/>
        </authorList>
    </citation>
    <scope>NUCLEOTIDE SEQUENCE [LARGE SCALE GENOMIC DNA]</scope>
    <source>
        <strain evidence="2 3">CCUG 21559</strain>
    </source>
</reference>
<dbReference type="GO" id="GO:0043107">
    <property type="term" value="P:type IV pilus-dependent motility"/>
    <property type="evidence" value="ECO:0007669"/>
    <property type="project" value="InterPro"/>
</dbReference>
<proteinExistence type="predicted"/>
<dbReference type="Pfam" id="PF04350">
    <property type="entry name" value="PilO"/>
    <property type="match status" value="1"/>
</dbReference>
<keyword evidence="3" id="KW-1185">Reference proteome</keyword>
<name>A0A6G5QHN4_9BACT</name>
<evidence type="ECO:0000313" key="2">
    <source>
        <dbReference type="EMBL" id="QCD45213.1"/>
    </source>
</evidence>